<dbReference type="RefSeq" id="WP_303493929.1">
    <property type="nucleotide sequence ID" value="NZ_JAUOPJ010000001.1"/>
</dbReference>
<keyword evidence="1" id="KW-0732">Signal</keyword>
<proteinExistence type="predicted"/>
<protein>
    <submittedName>
        <fullName evidence="2">Uncharacterized protein</fullName>
    </submittedName>
</protein>
<feature type="signal peptide" evidence="1">
    <location>
        <begin position="1"/>
        <end position="20"/>
    </location>
</feature>
<organism evidence="2 3">
    <name type="scientific">Celeribacter halophilus</name>
    <dbReference type="NCBI Taxonomy" id="576117"/>
    <lineage>
        <taxon>Bacteria</taxon>
        <taxon>Pseudomonadati</taxon>
        <taxon>Pseudomonadota</taxon>
        <taxon>Alphaproteobacteria</taxon>
        <taxon>Rhodobacterales</taxon>
        <taxon>Roseobacteraceae</taxon>
        <taxon>Celeribacter</taxon>
    </lineage>
</organism>
<feature type="chain" id="PRO_5043398316" evidence="1">
    <location>
        <begin position="21"/>
        <end position="109"/>
    </location>
</feature>
<evidence type="ECO:0000313" key="3">
    <source>
        <dbReference type="Proteomes" id="UP001169823"/>
    </source>
</evidence>
<dbReference type="PROSITE" id="PS51257">
    <property type="entry name" value="PROKAR_LIPOPROTEIN"/>
    <property type="match status" value="1"/>
</dbReference>
<name>A0AAW7XMT3_9RHOB</name>
<comment type="caution">
    <text evidence="2">The sequence shown here is derived from an EMBL/GenBank/DDBJ whole genome shotgun (WGS) entry which is preliminary data.</text>
</comment>
<reference evidence="2" key="1">
    <citation type="submission" date="2023-07" db="EMBL/GenBank/DDBJ databases">
        <title>Genome content predicts the carbon catabolic preferences of heterotrophic bacteria.</title>
        <authorList>
            <person name="Gralka M."/>
        </authorList>
    </citation>
    <scope>NUCLEOTIDE SEQUENCE</scope>
    <source>
        <strain evidence="2">I2M02</strain>
    </source>
</reference>
<dbReference type="EMBL" id="JAUOPJ010000001">
    <property type="protein sequence ID" value="MDO6455609.1"/>
    <property type="molecule type" value="Genomic_DNA"/>
</dbReference>
<sequence>MKKVIIALILATMTACPASAFINPRTTVFIVPEKGRPGYGILKISVVGGAWKCVGRVRYPEQRLVAQNLTMECKGWVKSATATIVPDGEFFFRMDYQLSNGIKGHAEIS</sequence>
<accession>A0AAW7XMT3</accession>
<gene>
    <name evidence="2" type="ORF">Q4494_00840</name>
</gene>
<dbReference type="AlphaFoldDB" id="A0AAW7XMT3"/>
<dbReference type="Proteomes" id="UP001169823">
    <property type="component" value="Unassembled WGS sequence"/>
</dbReference>
<evidence type="ECO:0000313" key="2">
    <source>
        <dbReference type="EMBL" id="MDO6455609.1"/>
    </source>
</evidence>
<evidence type="ECO:0000256" key="1">
    <source>
        <dbReference type="SAM" id="SignalP"/>
    </source>
</evidence>